<evidence type="ECO:0000256" key="4">
    <source>
        <dbReference type="PROSITE-ProRule" id="PRU00335"/>
    </source>
</evidence>
<dbReference type="SUPFAM" id="SSF46689">
    <property type="entry name" value="Homeodomain-like"/>
    <property type="match status" value="1"/>
</dbReference>
<name>A0A1H7MBN5_9SPHI</name>
<evidence type="ECO:0000313" key="7">
    <source>
        <dbReference type="Proteomes" id="UP000198916"/>
    </source>
</evidence>
<dbReference type="SUPFAM" id="SSF48498">
    <property type="entry name" value="Tetracyclin repressor-like, C-terminal domain"/>
    <property type="match status" value="1"/>
</dbReference>
<feature type="domain" description="HTH tetR-type" evidence="5">
    <location>
        <begin position="3"/>
        <end position="63"/>
    </location>
</feature>
<dbReference type="OrthoDB" id="9802802at2"/>
<dbReference type="PANTHER" id="PTHR47506:SF1">
    <property type="entry name" value="HTH-TYPE TRANSCRIPTIONAL REGULATOR YJDC"/>
    <property type="match status" value="1"/>
</dbReference>
<dbReference type="PROSITE" id="PS50977">
    <property type="entry name" value="HTH_TETR_2"/>
    <property type="match status" value="1"/>
</dbReference>
<gene>
    <name evidence="6" type="ORF">SAMN05421740_103446</name>
</gene>
<dbReference type="InterPro" id="IPR009057">
    <property type="entry name" value="Homeodomain-like_sf"/>
</dbReference>
<dbReference type="Gene3D" id="1.10.357.10">
    <property type="entry name" value="Tetracycline Repressor, domain 2"/>
    <property type="match status" value="1"/>
</dbReference>
<dbReference type="InterPro" id="IPR023772">
    <property type="entry name" value="DNA-bd_HTH_TetR-type_CS"/>
</dbReference>
<dbReference type="Proteomes" id="UP000198916">
    <property type="component" value="Unassembled WGS sequence"/>
</dbReference>
<sequence>MLDDKRNQIIAAALRRFSHFGIVKTSMSEIAEDIKLSKANLYYYFQDKFALIEAIAYQIMDESDVAIKQALDEIPNTLDTLVRMLDIKKEYLEKYYMLIINLQEMNMNEERWIALSKKMFQREMDTISKIFERGIKRNELVTFDVSSTSELYVALMRGLAMFCDHTIPHALVDRDELDKIIEKQKQAAAIFINGIKKSTNS</sequence>
<feature type="DNA-binding region" description="H-T-H motif" evidence="4">
    <location>
        <begin position="26"/>
        <end position="45"/>
    </location>
</feature>
<evidence type="ECO:0000256" key="3">
    <source>
        <dbReference type="ARBA" id="ARBA00023163"/>
    </source>
</evidence>
<protein>
    <submittedName>
        <fullName evidence="6">Transcriptional regulator, TetR family</fullName>
    </submittedName>
</protein>
<dbReference type="PANTHER" id="PTHR47506">
    <property type="entry name" value="TRANSCRIPTIONAL REGULATORY PROTEIN"/>
    <property type="match status" value="1"/>
</dbReference>
<dbReference type="AlphaFoldDB" id="A0A1H7MBN5"/>
<organism evidence="6 7">
    <name type="scientific">Parapedobacter koreensis</name>
    <dbReference type="NCBI Taxonomy" id="332977"/>
    <lineage>
        <taxon>Bacteria</taxon>
        <taxon>Pseudomonadati</taxon>
        <taxon>Bacteroidota</taxon>
        <taxon>Sphingobacteriia</taxon>
        <taxon>Sphingobacteriales</taxon>
        <taxon>Sphingobacteriaceae</taxon>
        <taxon>Parapedobacter</taxon>
    </lineage>
</organism>
<keyword evidence="2 4" id="KW-0238">DNA-binding</keyword>
<accession>A0A1H7MBN5</accession>
<keyword evidence="3" id="KW-0804">Transcription</keyword>
<dbReference type="InterPro" id="IPR036271">
    <property type="entry name" value="Tet_transcr_reg_TetR-rel_C_sf"/>
</dbReference>
<evidence type="ECO:0000256" key="2">
    <source>
        <dbReference type="ARBA" id="ARBA00023125"/>
    </source>
</evidence>
<dbReference type="Pfam" id="PF00440">
    <property type="entry name" value="TetR_N"/>
    <property type="match status" value="1"/>
</dbReference>
<proteinExistence type="predicted"/>
<dbReference type="PRINTS" id="PR00455">
    <property type="entry name" value="HTHTETR"/>
</dbReference>
<keyword evidence="7" id="KW-1185">Reference proteome</keyword>
<dbReference type="Gene3D" id="1.10.10.60">
    <property type="entry name" value="Homeodomain-like"/>
    <property type="match status" value="1"/>
</dbReference>
<dbReference type="STRING" id="332977.SAMN05421740_103446"/>
<dbReference type="EMBL" id="FNZR01000003">
    <property type="protein sequence ID" value="SEL08584.1"/>
    <property type="molecule type" value="Genomic_DNA"/>
</dbReference>
<evidence type="ECO:0000313" key="6">
    <source>
        <dbReference type="EMBL" id="SEL08584.1"/>
    </source>
</evidence>
<dbReference type="PROSITE" id="PS01081">
    <property type="entry name" value="HTH_TETR_1"/>
    <property type="match status" value="1"/>
</dbReference>
<evidence type="ECO:0000256" key="1">
    <source>
        <dbReference type="ARBA" id="ARBA00023015"/>
    </source>
</evidence>
<dbReference type="RefSeq" id="WP_090604991.1">
    <property type="nucleotide sequence ID" value="NZ_FNZR01000003.1"/>
</dbReference>
<dbReference type="GO" id="GO:0003677">
    <property type="term" value="F:DNA binding"/>
    <property type="evidence" value="ECO:0007669"/>
    <property type="project" value="UniProtKB-UniRule"/>
</dbReference>
<reference evidence="7" key="1">
    <citation type="submission" date="2016-10" db="EMBL/GenBank/DDBJ databases">
        <authorList>
            <person name="Varghese N."/>
            <person name="Submissions S."/>
        </authorList>
    </citation>
    <scope>NUCLEOTIDE SEQUENCE [LARGE SCALE GENOMIC DNA]</scope>
    <source>
        <strain evidence="7">Jip14</strain>
    </source>
</reference>
<evidence type="ECO:0000259" key="5">
    <source>
        <dbReference type="PROSITE" id="PS50977"/>
    </source>
</evidence>
<dbReference type="InterPro" id="IPR001647">
    <property type="entry name" value="HTH_TetR"/>
</dbReference>
<keyword evidence="1" id="KW-0805">Transcription regulation</keyword>